<feature type="domain" description="AMP-dependent synthetase/ligase" evidence="5">
    <location>
        <begin position="25"/>
        <end position="207"/>
    </location>
</feature>
<evidence type="ECO:0000256" key="2">
    <source>
        <dbReference type="ARBA" id="ARBA00022598"/>
    </source>
</evidence>
<dbReference type="Gene3D" id="3.40.50.12780">
    <property type="entry name" value="N-terminal domain of ligase-like"/>
    <property type="match status" value="1"/>
</dbReference>
<evidence type="ECO:0000256" key="3">
    <source>
        <dbReference type="ARBA" id="ARBA00022741"/>
    </source>
</evidence>
<dbReference type="InterPro" id="IPR042099">
    <property type="entry name" value="ANL_N_sf"/>
</dbReference>
<accession>A0A2J6WGX3</accession>
<dbReference type="SUPFAM" id="SSF56801">
    <property type="entry name" value="Acetyl-CoA synthetase-like"/>
    <property type="match status" value="1"/>
</dbReference>
<dbReference type="GO" id="GO:0004467">
    <property type="term" value="F:long-chain fatty acid-CoA ligase activity"/>
    <property type="evidence" value="ECO:0007669"/>
    <property type="project" value="TreeGrafter"/>
</dbReference>
<evidence type="ECO:0000259" key="5">
    <source>
        <dbReference type="Pfam" id="PF00501"/>
    </source>
</evidence>
<evidence type="ECO:0000313" key="7">
    <source>
        <dbReference type="Proteomes" id="UP000242288"/>
    </source>
</evidence>
<comment type="similarity">
    <text evidence="1">Belongs to the ATP-dependent AMP-binding enzyme family.</text>
</comment>
<keyword evidence="3" id="KW-0547">Nucleotide-binding</keyword>
<dbReference type="GO" id="GO:0005524">
    <property type="term" value="F:ATP binding"/>
    <property type="evidence" value="ECO:0007669"/>
    <property type="project" value="UniProtKB-KW"/>
</dbReference>
<evidence type="ECO:0000256" key="4">
    <source>
        <dbReference type="ARBA" id="ARBA00022840"/>
    </source>
</evidence>
<dbReference type="PANTHER" id="PTHR43107:SF15">
    <property type="entry name" value="FATTY ACID TRANSPORT PROTEIN 3, ISOFORM A"/>
    <property type="match status" value="1"/>
</dbReference>
<dbReference type="InterPro" id="IPR000873">
    <property type="entry name" value="AMP-dep_synth/lig_dom"/>
</dbReference>
<dbReference type="GO" id="GO:0005324">
    <property type="term" value="F:long-chain fatty acid transmembrane transporter activity"/>
    <property type="evidence" value="ECO:0007669"/>
    <property type="project" value="TreeGrafter"/>
</dbReference>
<dbReference type="PANTHER" id="PTHR43107">
    <property type="entry name" value="LONG-CHAIN FATTY ACID TRANSPORT PROTEIN"/>
    <property type="match status" value="1"/>
</dbReference>
<dbReference type="EMBL" id="PNIO01000056">
    <property type="protein sequence ID" value="PMP69634.1"/>
    <property type="molecule type" value="Genomic_DNA"/>
</dbReference>
<comment type="caution">
    <text evidence="6">The sequence shown here is derived from an EMBL/GenBank/DDBJ whole genome shotgun (WGS) entry which is preliminary data.</text>
</comment>
<gene>
    <name evidence="6" type="ORF">C0186_06240</name>
</gene>
<evidence type="ECO:0000313" key="6">
    <source>
        <dbReference type="EMBL" id="PMP69634.1"/>
    </source>
</evidence>
<evidence type="ECO:0000256" key="1">
    <source>
        <dbReference type="ARBA" id="ARBA00006432"/>
    </source>
</evidence>
<protein>
    <recommendedName>
        <fullName evidence="5">AMP-dependent synthetase/ligase domain-containing protein</fullName>
    </recommendedName>
</protein>
<name>A0A2J6WGX3_9BACT</name>
<sequence>MNSYNVERFKEIFERNFIYIAGFLRSVERFPEKVALIDADTERQWTYSELNKEVNRFSSALLQDKVKKGDSVMFQLMNVPEFAFIWLGCQKIGAVSSPINFRFSSGETAYTIEDCQPVAFIFDISLKEMVKEAIQISKHKPKRLIYVGEGECDFAIPYEEYVKGKPEFEPMQCCQNAYSEVTRLYTSGTTGRPKGVPLNNINEILTAIDVIISLGLNKFAFAVENEIGASIRLRQEILDNFIYLGTTRAAADDRSYFRLRIQLWDNVKFNKEISLYARLATEPRYHVAGPYRVTLDNERNLKRLDQDEIFIDNLYLDFKKPFDLPVNLRIGRQDFLGKDMYGEGFIIFDGTPADGSRSFYVNAVKLQLIIVENHTIDFVYISNPRTDIYLPSLHPSVYDTEKETSRLYINHKKRLTASHEQGFLIYGRNKLSQKLMLEPYYLYKTEDQWATNPQLNFHTFGMSKECHIYKMANSV</sequence>
<organism evidence="6 7">
    <name type="scientific">Thermodesulfovibrio aggregans</name>
    <dbReference type="NCBI Taxonomy" id="86166"/>
    <lineage>
        <taxon>Bacteria</taxon>
        <taxon>Pseudomonadati</taxon>
        <taxon>Nitrospirota</taxon>
        <taxon>Thermodesulfovibrionia</taxon>
        <taxon>Thermodesulfovibrionales</taxon>
        <taxon>Thermodesulfovibrionaceae</taxon>
        <taxon>Thermodesulfovibrio</taxon>
    </lineage>
</organism>
<dbReference type="Pfam" id="PF00501">
    <property type="entry name" value="AMP-binding"/>
    <property type="match status" value="1"/>
</dbReference>
<dbReference type="Proteomes" id="UP000242288">
    <property type="component" value="Unassembled WGS sequence"/>
</dbReference>
<proteinExistence type="inferred from homology"/>
<keyword evidence="4" id="KW-0067">ATP-binding</keyword>
<reference evidence="6 7" key="1">
    <citation type="submission" date="2018-01" db="EMBL/GenBank/DDBJ databases">
        <title>Metagenomic assembled genomes from two thermal pools in the Uzon Caldera, Kamchatka, Russia.</title>
        <authorList>
            <person name="Wilkins L."/>
            <person name="Ettinger C."/>
        </authorList>
    </citation>
    <scope>NUCLEOTIDE SEQUENCE [LARGE SCALE GENOMIC DNA]</scope>
    <source>
        <strain evidence="6">ZAV-04</strain>
    </source>
</reference>
<keyword evidence="2" id="KW-0436">Ligase</keyword>
<dbReference type="GO" id="GO:0005886">
    <property type="term" value="C:plasma membrane"/>
    <property type="evidence" value="ECO:0007669"/>
    <property type="project" value="TreeGrafter"/>
</dbReference>
<dbReference type="GO" id="GO:0044539">
    <property type="term" value="P:long-chain fatty acid import into cell"/>
    <property type="evidence" value="ECO:0007669"/>
    <property type="project" value="TreeGrafter"/>
</dbReference>
<dbReference type="AlphaFoldDB" id="A0A2J6WGX3"/>